<comment type="caution">
    <text evidence="1">The sequence shown here is derived from an EMBL/GenBank/DDBJ whole genome shotgun (WGS) entry which is preliminary data.</text>
</comment>
<evidence type="ECO:0000313" key="1">
    <source>
        <dbReference type="EMBL" id="EEX75267.1"/>
    </source>
</evidence>
<sequence>MVDNLKEIFLETLHDLSISVAFLRNKEILPYEVEILSTRCKISTDEVFKVLERAKKENWRRK</sequence>
<proteinExistence type="predicted"/>
<dbReference type="EMBL" id="ACVB02000007">
    <property type="protein sequence ID" value="EEX75267.1"/>
    <property type="molecule type" value="Genomic_DNA"/>
</dbReference>
<reference evidence="1 2" key="1">
    <citation type="submission" date="2009-09" db="EMBL/GenBank/DDBJ databases">
        <authorList>
            <person name="Weinstock G."/>
            <person name="Sodergren E."/>
            <person name="Clifton S."/>
            <person name="Fulton L."/>
            <person name="Fulton B."/>
            <person name="Courtney L."/>
            <person name="Fronick C."/>
            <person name="Harrison M."/>
            <person name="Strong C."/>
            <person name="Farmer C."/>
            <person name="Delahaunty K."/>
            <person name="Markovic C."/>
            <person name="Hall O."/>
            <person name="Minx P."/>
            <person name="Tomlinson C."/>
            <person name="Mitreva M."/>
            <person name="Nelson J."/>
            <person name="Hou S."/>
            <person name="Wollam A."/>
            <person name="Pepin K.H."/>
            <person name="Johnson M."/>
            <person name="Bhonagiri V."/>
            <person name="Nash W.E."/>
            <person name="Warren W."/>
            <person name="Chinwalla A."/>
            <person name="Mardis E.R."/>
            <person name="Wilson R.K."/>
        </authorList>
    </citation>
    <scope>NUCLEOTIDE SEQUENCE [LARGE SCALE GENOMIC DNA]</scope>
    <source>
        <strain evidence="1 2">F0254</strain>
    </source>
</reference>
<dbReference type="RefSeq" id="WP_006803853.1">
    <property type="nucleotide sequence ID" value="NZ_GG700632.1"/>
</dbReference>
<dbReference type="Proteomes" id="UP000006233">
    <property type="component" value="Unassembled WGS sequence"/>
</dbReference>
<evidence type="ECO:0000313" key="2">
    <source>
        <dbReference type="Proteomes" id="UP000006233"/>
    </source>
</evidence>
<dbReference type="HOGENOM" id="CLU_2898758_0_0_0"/>
<name>C9MV45_9FUSO</name>
<dbReference type="AlphaFoldDB" id="C9MV45"/>
<gene>
    <name evidence="1" type="ORF">GCWU000323_00516</name>
</gene>
<organism evidence="1 2">
    <name type="scientific">Leptotrichia hofstadii F0254</name>
    <dbReference type="NCBI Taxonomy" id="634994"/>
    <lineage>
        <taxon>Bacteria</taxon>
        <taxon>Fusobacteriati</taxon>
        <taxon>Fusobacteriota</taxon>
        <taxon>Fusobacteriia</taxon>
        <taxon>Fusobacteriales</taxon>
        <taxon>Leptotrichiaceae</taxon>
        <taxon>Leptotrichia</taxon>
    </lineage>
</organism>
<protein>
    <submittedName>
        <fullName evidence="1">Uncharacterized protein</fullName>
    </submittedName>
</protein>
<dbReference type="STRING" id="634994.GCWU000323_00516"/>
<accession>C9MV45</accession>